<feature type="chain" id="PRO_5005328210" evidence="1">
    <location>
        <begin position="22"/>
        <end position="88"/>
    </location>
</feature>
<dbReference type="WBParaSite" id="SSTP_0001024300.1">
    <property type="protein sequence ID" value="SSTP_0001024300.1"/>
    <property type="gene ID" value="SSTP_0001024300"/>
</dbReference>
<proteinExistence type="predicted"/>
<evidence type="ECO:0000256" key="1">
    <source>
        <dbReference type="SAM" id="SignalP"/>
    </source>
</evidence>
<keyword evidence="1" id="KW-0732">Signal</keyword>
<reference evidence="2" key="1">
    <citation type="submission" date="2015-08" db="UniProtKB">
        <authorList>
            <consortium name="WormBaseParasite"/>
        </authorList>
    </citation>
    <scope>IDENTIFICATION</scope>
</reference>
<accession>A0A0K0ELA0</accession>
<organism evidence="2">
    <name type="scientific">Strongyloides stercoralis</name>
    <name type="common">Threadworm</name>
    <dbReference type="NCBI Taxonomy" id="6248"/>
    <lineage>
        <taxon>Eukaryota</taxon>
        <taxon>Metazoa</taxon>
        <taxon>Ecdysozoa</taxon>
        <taxon>Nematoda</taxon>
        <taxon>Chromadorea</taxon>
        <taxon>Rhabditida</taxon>
        <taxon>Tylenchina</taxon>
        <taxon>Panagrolaimomorpha</taxon>
        <taxon>Strongyloidoidea</taxon>
        <taxon>Strongyloididae</taxon>
        <taxon>Strongyloides</taxon>
    </lineage>
</organism>
<evidence type="ECO:0000313" key="2">
    <source>
        <dbReference type="WBParaSite" id="SSTP_0001024300.1"/>
    </source>
</evidence>
<sequence length="88" mass="10599">MTFSVVFKLFLFISLMNICVMEMYRLPPFEIDKKAMRNSLIRFGKRDNFYNQNTQSKYEDLEKAKKISVDHTNNLGMTYYFLDMTNKM</sequence>
<dbReference type="AlphaFoldDB" id="A0A0K0ELA0"/>
<name>A0A0K0ELA0_STRER</name>
<feature type="signal peptide" evidence="1">
    <location>
        <begin position="1"/>
        <end position="21"/>
    </location>
</feature>
<protein>
    <submittedName>
        <fullName evidence="2">Uncharacterized protein</fullName>
    </submittedName>
</protein>